<reference evidence="8 9" key="1">
    <citation type="journal article" date="2018" name="Gigascience">
        <title>Genomes of trombidid mites reveal novel predicted allergens and laterally-transferred genes associated with secondary metabolism.</title>
        <authorList>
            <person name="Dong X."/>
            <person name="Chaisiri K."/>
            <person name="Xia D."/>
            <person name="Armstrong S.D."/>
            <person name="Fang Y."/>
            <person name="Donnelly M.J."/>
            <person name="Kadowaki T."/>
            <person name="McGarry J.W."/>
            <person name="Darby A.C."/>
            <person name="Makepeace B.L."/>
        </authorList>
    </citation>
    <scope>NUCLEOTIDE SEQUENCE [LARGE SCALE GENOMIC DNA]</scope>
    <source>
        <strain evidence="8">UoL-UT</strain>
    </source>
</reference>
<protein>
    <submittedName>
        <fullName evidence="8">cGMP-dependent protein kinase: isozyme 2 forms cD4/T1/T3A/T3B-like protein</fullName>
    </submittedName>
</protein>
<comment type="caution">
    <text evidence="8">The sequence shown here is derived from an EMBL/GenBank/DDBJ whole genome shotgun (WGS) entry which is preliminary data.</text>
</comment>
<evidence type="ECO:0000259" key="7">
    <source>
        <dbReference type="PROSITE" id="PS50042"/>
    </source>
</evidence>
<dbReference type="GO" id="GO:0005524">
    <property type="term" value="F:ATP binding"/>
    <property type="evidence" value="ECO:0007669"/>
    <property type="project" value="UniProtKB-KW"/>
</dbReference>
<evidence type="ECO:0000256" key="2">
    <source>
        <dbReference type="ARBA" id="ARBA00022679"/>
    </source>
</evidence>
<dbReference type="EMBL" id="NCKV01001876">
    <property type="protein sequence ID" value="RWS27628.1"/>
    <property type="molecule type" value="Genomic_DNA"/>
</dbReference>
<dbReference type="Gene3D" id="1.20.5.490">
    <property type="entry name" value="Single helix bin"/>
    <property type="match status" value="1"/>
</dbReference>
<dbReference type="STRING" id="299467.A0A443SJC3"/>
<dbReference type="GO" id="GO:0004674">
    <property type="term" value="F:protein serine/threonine kinase activity"/>
    <property type="evidence" value="ECO:0007669"/>
    <property type="project" value="UniProtKB-KW"/>
</dbReference>
<dbReference type="OrthoDB" id="63267at2759"/>
<sequence>MATNAGENDRNTVGKMFAMQEETIKHLRRLLHEKEEEIVELRSQVDKYKSIISYGSSPVHRHLDAFGVPITRPISPKVAGPRKTRLMGISAEPQSLMTIQELINTKFPEFQKSDKSRELITNALLDNDFMKNLEMIQIKEITDCMYPIEYPNGALIIKENDVGSVLYIMEEGKIEVSKEGKLLHKMGPGKVFGELAILYNCTRTASVKAIMHCKLWAIDRQCFQTIMMRTGLIRQKEYMEFLKTVPLFRKIADENIVKIVDVLEE</sequence>
<organism evidence="8 9">
    <name type="scientific">Leptotrombidium deliense</name>
    <dbReference type="NCBI Taxonomy" id="299467"/>
    <lineage>
        <taxon>Eukaryota</taxon>
        <taxon>Metazoa</taxon>
        <taxon>Ecdysozoa</taxon>
        <taxon>Arthropoda</taxon>
        <taxon>Chelicerata</taxon>
        <taxon>Arachnida</taxon>
        <taxon>Acari</taxon>
        <taxon>Acariformes</taxon>
        <taxon>Trombidiformes</taxon>
        <taxon>Prostigmata</taxon>
        <taxon>Anystina</taxon>
        <taxon>Parasitengona</taxon>
        <taxon>Trombiculoidea</taxon>
        <taxon>Trombiculidae</taxon>
        <taxon>Leptotrombidium</taxon>
    </lineage>
</organism>
<feature type="non-terminal residue" evidence="8">
    <location>
        <position position="265"/>
    </location>
</feature>
<accession>A0A443SJC3</accession>
<keyword evidence="1" id="KW-0723">Serine/threonine-protein kinase</keyword>
<dbReference type="PROSITE" id="PS00889">
    <property type="entry name" value="CNMP_BINDING_2"/>
    <property type="match status" value="1"/>
</dbReference>
<dbReference type="Pfam" id="PF00027">
    <property type="entry name" value="cNMP_binding"/>
    <property type="match status" value="1"/>
</dbReference>
<evidence type="ECO:0000256" key="5">
    <source>
        <dbReference type="ARBA" id="ARBA00022840"/>
    </source>
</evidence>
<gene>
    <name evidence="8" type="ORF">B4U80_02810</name>
</gene>
<dbReference type="InterPro" id="IPR000595">
    <property type="entry name" value="cNMP-bd_dom"/>
</dbReference>
<dbReference type="InterPro" id="IPR014710">
    <property type="entry name" value="RmlC-like_jellyroll"/>
</dbReference>
<dbReference type="VEuPathDB" id="VectorBase:LDEU004412"/>
<evidence type="ECO:0000313" key="9">
    <source>
        <dbReference type="Proteomes" id="UP000288716"/>
    </source>
</evidence>
<dbReference type="CDD" id="cd12083">
    <property type="entry name" value="DD_cGKI"/>
    <property type="match status" value="1"/>
</dbReference>
<evidence type="ECO:0000256" key="1">
    <source>
        <dbReference type="ARBA" id="ARBA00022527"/>
    </source>
</evidence>
<keyword evidence="4 8" id="KW-0418">Kinase</keyword>
<dbReference type="SMART" id="SM00100">
    <property type="entry name" value="cNMP"/>
    <property type="match status" value="1"/>
</dbReference>
<dbReference type="FunFam" id="2.60.120.10:FF:000035">
    <property type="entry name" value="cGMP-dependent protein kinase"/>
    <property type="match status" value="1"/>
</dbReference>
<proteinExistence type="predicted"/>
<dbReference type="Gene3D" id="2.60.120.10">
    <property type="entry name" value="Jelly Rolls"/>
    <property type="match status" value="1"/>
</dbReference>
<dbReference type="InterPro" id="IPR018490">
    <property type="entry name" value="cNMP-bd_dom_sf"/>
</dbReference>
<keyword evidence="6" id="KW-0175">Coiled coil</keyword>
<keyword evidence="2" id="KW-0808">Transferase</keyword>
<dbReference type="Proteomes" id="UP000288716">
    <property type="component" value="Unassembled WGS sequence"/>
</dbReference>
<dbReference type="PROSITE" id="PS50042">
    <property type="entry name" value="CNMP_BINDING_3"/>
    <property type="match status" value="1"/>
</dbReference>
<evidence type="ECO:0000256" key="4">
    <source>
        <dbReference type="ARBA" id="ARBA00022777"/>
    </source>
</evidence>
<keyword evidence="9" id="KW-1185">Reference proteome</keyword>
<dbReference type="InterPro" id="IPR018488">
    <property type="entry name" value="cNMP-bd_CS"/>
</dbReference>
<dbReference type="AlphaFoldDB" id="A0A443SJC3"/>
<keyword evidence="3" id="KW-0547">Nucleotide-binding</keyword>
<dbReference type="PANTHER" id="PTHR24353">
    <property type="entry name" value="CYCLIC NUCLEOTIDE-DEPENDENT PROTEIN KINASE"/>
    <property type="match status" value="1"/>
</dbReference>
<dbReference type="CDD" id="cd00038">
    <property type="entry name" value="CAP_ED"/>
    <property type="match status" value="1"/>
</dbReference>
<feature type="domain" description="Cyclic nucleotide-binding" evidence="7">
    <location>
        <begin position="129"/>
        <end position="244"/>
    </location>
</feature>
<evidence type="ECO:0000313" key="8">
    <source>
        <dbReference type="EMBL" id="RWS27628.1"/>
    </source>
</evidence>
<evidence type="ECO:0000256" key="3">
    <source>
        <dbReference type="ARBA" id="ARBA00022741"/>
    </source>
</evidence>
<feature type="coiled-coil region" evidence="6">
    <location>
        <begin position="17"/>
        <end position="51"/>
    </location>
</feature>
<dbReference type="SUPFAM" id="SSF51206">
    <property type="entry name" value="cAMP-binding domain-like"/>
    <property type="match status" value="1"/>
</dbReference>
<dbReference type="PANTHER" id="PTHR24353:SF111">
    <property type="match status" value="1"/>
</dbReference>
<evidence type="ECO:0000256" key="6">
    <source>
        <dbReference type="SAM" id="Coils"/>
    </source>
</evidence>
<name>A0A443SJC3_9ACAR</name>
<keyword evidence="5" id="KW-0067">ATP-binding</keyword>